<evidence type="ECO:0000313" key="3">
    <source>
        <dbReference type="Proteomes" id="UP001204953"/>
    </source>
</evidence>
<evidence type="ECO:0000313" key="2">
    <source>
        <dbReference type="EMBL" id="MCP2728527.1"/>
    </source>
</evidence>
<dbReference type="AlphaFoldDB" id="A0AAE3GU06"/>
<keyword evidence="3" id="KW-1185">Reference proteome</keyword>
<gene>
    <name evidence="2" type="ORF">NJ959_08560</name>
</gene>
<evidence type="ECO:0000256" key="1">
    <source>
        <dbReference type="SAM" id="MobiDB-lite"/>
    </source>
</evidence>
<comment type="caution">
    <text evidence="2">The sequence shown here is derived from an EMBL/GenBank/DDBJ whole genome shotgun (WGS) entry which is preliminary data.</text>
</comment>
<organism evidence="2 3">
    <name type="scientific">Limnofasciculus baicalensis BBK-W-15</name>
    <dbReference type="NCBI Taxonomy" id="2699891"/>
    <lineage>
        <taxon>Bacteria</taxon>
        <taxon>Bacillati</taxon>
        <taxon>Cyanobacteriota</taxon>
        <taxon>Cyanophyceae</taxon>
        <taxon>Coleofasciculales</taxon>
        <taxon>Coleofasciculaceae</taxon>
        <taxon>Limnofasciculus</taxon>
        <taxon>Limnofasciculus baicalensis</taxon>
    </lineage>
</organism>
<sequence length="97" mass="11205">MQPRLSTILINTAIAVILSQGSSFLNQRDYVVLSQPIKETVPQLLKYSQEGKDKEAETYLHRDFERSYKESRIEPKYPISPSESNSESQDESPRWSI</sequence>
<dbReference type="EMBL" id="JAMZMM010000059">
    <property type="protein sequence ID" value="MCP2728527.1"/>
    <property type="molecule type" value="Genomic_DNA"/>
</dbReference>
<reference evidence="2" key="1">
    <citation type="submission" date="2022-06" db="EMBL/GenBank/DDBJ databases">
        <title>New cyanobacteria of genus Symplocastrum in benthos of Lake Baikal.</title>
        <authorList>
            <person name="Sorokovikova E."/>
            <person name="Tikhonova I."/>
            <person name="Krasnopeev A."/>
            <person name="Evseev P."/>
            <person name="Gladkikh A."/>
            <person name="Belykh O."/>
        </authorList>
    </citation>
    <scope>NUCLEOTIDE SEQUENCE</scope>
    <source>
        <strain evidence="2">BBK-W-15</strain>
    </source>
</reference>
<proteinExistence type="predicted"/>
<name>A0AAE3GU06_9CYAN</name>
<feature type="region of interest" description="Disordered" evidence="1">
    <location>
        <begin position="69"/>
        <end position="97"/>
    </location>
</feature>
<dbReference type="RefSeq" id="WP_254011323.1">
    <property type="nucleotide sequence ID" value="NZ_JAMZMM010000059.1"/>
</dbReference>
<protein>
    <submittedName>
        <fullName evidence="2">Uncharacterized protein</fullName>
    </submittedName>
</protein>
<dbReference type="Proteomes" id="UP001204953">
    <property type="component" value="Unassembled WGS sequence"/>
</dbReference>
<accession>A0AAE3GU06</accession>